<evidence type="ECO:0000256" key="2">
    <source>
        <dbReference type="SAM" id="MobiDB-lite"/>
    </source>
</evidence>
<reference evidence="3 4" key="1">
    <citation type="journal article" date="2021" name="MBio">
        <title>A New Model Trypanosomatid, Novymonas esmeraldas: Genomic Perception of Its 'Candidatus Pandoraea novymonadis' Endosymbiont.</title>
        <authorList>
            <person name="Zakharova A."/>
            <person name="Saura A."/>
            <person name="Butenko A."/>
            <person name="Podesvova L."/>
            <person name="Warmusova S."/>
            <person name="Kostygov A.Y."/>
            <person name="Nenarokova A."/>
            <person name="Lukes J."/>
            <person name="Opperdoes F.R."/>
            <person name="Yurchenko V."/>
        </authorList>
    </citation>
    <scope>NUCLEOTIDE SEQUENCE [LARGE SCALE GENOMIC DNA]</scope>
    <source>
        <strain evidence="3 4">E262AT.01</strain>
    </source>
</reference>
<feature type="compositionally biased region" description="Low complexity" evidence="2">
    <location>
        <begin position="989"/>
        <end position="1002"/>
    </location>
</feature>
<dbReference type="InterPro" id="IPR003409">
    <property type="entry name" value="MORN"/>
</dbReference>
<protein>
    <submittedName>
        <fullName evidence="3">MORN repeat</fullName>
    </submittedName>
</protein>
<dbReference type="AlphaFoldDB" id="A0AAW0F4G6"/>
<evidence type="ECO:0000313" key="4">
    <source>
        <dbReference type="Proteomes" id="UP001430356"/>
    </source>
</evidence>
<keyword evidence="4" id="KW-1185">Reference proteome</keyword>
<dbReference type="Gene3D" id="2.20.110.10">
    <property type="entry name" value="Histone H3 K4-specific methyltransferase SET7/9 N-terminal domain"/>
    <property type="match status" value="3"/>
</dbReference>
<dbReference type="PANTHER" id="PTHR43215:SF14">
    <property type="entry name" value="RADIAL SPOKE HEAD 1 HOMOLOG"/>
    <property type="match status" value="1"/>
</dbReference>
<dbReference type="Proteomes" id="UP001430356">
    <property type="component" value="Unassembled WGS sequence"/>
</dbReference>
<feature type="compositionally biased region" description="Low complexity" evidence="2">
    <location>
        <begin position="1021"/>
        <end position="1036"/>
    </location>
</feature>
<feature type="region of interest" description="Disordered" evidence="2">
    <location>
        <begin position="457"/>
        <end position="478"/>
    </location>
</feature>
<dbReference type="SMART" id="SM00698">
    <property type="entry name" value="MORN"/>
    <property type="match status" value="13"/>
</dbReference>
<comment type="caution">
    <text evidence="3">The sequence shown here is derived from an EMBL/GenBank/DDBJ whole genome shotgun (WGS) entry which is preliminary data.</text>
</comment>
<feature type="region of interest" description="Disordered" evidence="2">
    <location>
        <begin position="934"/>
        <end position="1068"/>
    </location>
</feature>
<accession>A0AAW0F4G6</accession>
<sequence>MPKATTASSSSKANATTSLSVAANAAAATAATHATTTAAAGGARTVWERTFSNGDTYHGEALHVHDKDRKPVKDGKGRYTWASSGAVYDGEWKEGLPHGAGVMSVPGSDGYEYTGAFKTGKRSGKGRCAFTNGRVYDGEWREDEMNGQGTLHGATNIDDFVSYTGAFCDGKRSGQQGRCVYANGDVYDGAWAAGKRHGVGEWHLHQPSTSVAAAAATRQVRYRGLFDRDAPQACSTVEAELEYADGSVYTGGTDAQMRRHGKGVHRLAGGDVFEGSFAQDRREGRGVLQGSGGAVCEGPWHNDQPDGAVHIVFAAAAAAYAATTHRGGARVSGTVSSSSAAAAATSSSASLASLLRLNQPEHAAHPMATYDGPCVAGILTGGPAVITYVDGSSYNGAVRNGVPHGAGVLRDRPLPRHFSAGGADADGVVRKRIPVSCIPLDAPLTLTIYEGTFSNGEPDGSGAGDWRAAPAPVPSPASPVAPQTFMDALGRGLRGWPATLYAGLDGSYTGQWARGLPHGQGTWRWSDGSRYTGAVAHYVPSGSGALTITPSLSYTGDLRDGQAEGSGVWEDKARGLRYDGAWLAGQPHGAGTATLLGTATPLVLRPAPTSSSSSPPPVAPPSRVYEGTWVQGRPAGHGTEYVDAARQHVVYEGGYADGYRAGEGTLFFSVGDDDGAAPLSPPYVQYTGAFSCGAPGGGGAGCLALRTKTTVAGCFDARLRPLAGAELTVTAGNEAWVFRGVYDAASHTGRGVMTFANGDVYDGEVEDVSGGQGPSPPLFQLQRHGSGTYRFVEGNRLRCTWRHNVLHGGGTYTSSDGVQTERHYADGVLTGDAVGATAVASGGVIGSSSSGGGGGGGGAHVEADTGVVKGNVFTPENEFPNTLSAEALKSRNPELQQQSQQQPRKRQPFAFTRKGEARQASAAGEITGAAVAGAAAAPSPAAPAQRVSPRRDSRDGKRHTAPPVAAGQQRRSSRTSPPREAIATGDNGGSAPSANAAAASPSRSTPKYSLRRQPQRTSSKAPAPAAAVAVPTGEAGTPPPTAAGPAKSSRLSFMRRSNDGNGAATPPTAYLSSFQAGIHQLDRVARAASPSPSTASGSPTPTATRSSLPVTTPAGPPGSRGRLSSALAEGRAQQRQEPQRPSRPLKPLEGSLKALMDAASAIRSTREDEIHLLTEEMRELNERIWQLRFTLTSGVDGRGGGGGGAGVYAKASTQPAAASPEGKRSSASAEALAALVQERRVILEKLRCVVNEPDD</sequence>
<keyword evidence="1" id="KW-0677">Repeat</keyword>
<dbReference type="EMBL" id="JAECZO010000003">
    <property type="protein sequence ID" value="KAK7200097.1"/>
    <property type="molecule type" value="Genomic_DNA"/>
</dbReference>
<dbReference type="PANTHER" id="PTHR43215">
    <property type="entry name" value="RADIAL SPOKE HEAD 1 HOMOLOG"/>
    <property type="match status" value="1"/>
</dbReference>
<evidence type="ECO:0000256" key="1">
    <source>
        <dbReference type="ARBA" id="ARBA00022737"/>
    </source>
</evidence>
<feature type="compositionally biased region" description="Low complexity" evidence="2">
    <location>
        <begin position="1086"/>
        <end position="1107"/>
    </location>
</feature>
<dbReference type="SUPFAM" id="SSF82185">
    <property type="entry name" value="Histone H3 K4-specific methyltransferase SET7/9 N-terminal domain"/>
    <property type="match status" value="3"/>
</dbReference>
<proteinExistence type="predicted"/>
<dbReference type="Pfam" id="PF02493">
    <property type="entry name" value="MORN"/>
    <property type="match status" value="16"/>
</dbReference>
<organism evidence="3 4">
    <name type="scientific">Novymonas esmeraldas</name>
    <dbReference type="NCBI Taxonomy" id="1808958"/>
    <lineage>
        <taxon>Eukaryota</taxon>
        <taxon>Discoba</taxon>
        <taxon>Euglenozoa</taxon>
        <taxon>Kinetoplastea</taxon>
        <taxon>Metakinetoplastina</taxon>
        <taxon>Trypanosomatida</taxon>
        <taxon>Trypanosomatidae</taxon>
        <taxon>Novymonas</taxon>
    </lineage>
</organism>
<feature type="compositionally biased region" description="Low complexity" evidence="2">
    <location>
        <begin position="934"/>
        <end position="944"/>
    </location>
</feature>
<evidence type="ECO:0000313" key="3">
    <source>
        <dbReference type="EMBL" id="KAK7200097.1"/>
    </source>
</evidence>
<gene>
    <name evidence="3" type="ORF">NESM_000059500</name>
</gene>
<name>A0AAW0F4G6_9TRYP</name>
<feature type="region of interest" description="Disordered" evidence="2">
    <location>
        <begin position="1084"/>
        <end position="1148"/>
    </location>
</feature>